<gene>
    <name evidence="2" type="primary">LOC111293329</name>
</gene>
<dbReference type="InterPro" id="IPR021109">
    <property type="entry name" value="Peptidase_aspartic_dom_sf"/>
</dbReference>
<evidence type="ECO:0000313" key="2">
    <source>
        <dbReference type="RefSeq" id="XP_022741838.1"/>
    </source>
</evidence>
<keyword evidence="1" id="KW-1185">Reference proteome</keyword>
<dbReference type="KEGG" id="dzi:111293329"/>
<evidence type="ECO:0000313" key="1">
    <source>
        <dbReference type="Proteomes" id="UP000515121"/>
    </source>
</evidence>
<name>A0A6P5YMT4_DURZI</name>
<sequence length="230" mass="26192">MQVGQIANALNNCLLGNLPSITKSNLMRDGKEHCKFIALRSRKTLNVEIVKPTPNVFLKKPLVEFHNQKEDKQFEKFREVFKSLQITIPFTNTVEQMLKGCDSIVLTEESSIILQRSLPLKLKDPRSFTIRCTITNLYIGKALYDLSASINLMPLSLFRILGLGDTKPTSITIQLANRSLKHPKRVIEDVFVKVGRLIFPVDFVVLYMMENKEVPIILGRPFLAIRKGTH</sequence>
<dbReference type="AlphaFoldDB" id="A0A6P5YMT4"/>
<dbReference type="Proteomes" id="UP000515121">
    <property type="component" value="Unplaced"/>
</dbReference>
<dbReference type="RefSeq" id="XP_022741838.1">
    <property type="nucleotide sequence ID" value="XM_022886103.1"/>
</dbReference>
<dbReference type="PANTHER" id="PTHR33067">
    <property type="entry name" value="RNA-DIRECTED DNA POLYMERASE-RELATED"/>
    <property type="match status" value="1"/>
</dbReference>
<dbReference type="Gene3D" id="2.40.70.10">
    <property type="entry name" value="Acid Proteases"/>
    <property type="match status" value="1"/>
</dbReference>
<dbReference type="GeneID" id="111293329"/>
<reference evidence="2" key="1">
    <citation type="submission" date="2025-08" db="UniProtKB">
        <authorList>
            <consortium name="RefSeq"/>
        </authorList>
    </citation>
    <scope>IDENTIFICATION</scope>
    <source>
        <tissue evidence="2">Fruit stalk</tissue>
    </source>
</reference>
<proteinExistence type="predicted"/>
<accession>A0A6P5YMT4</accession>
<protein>
    <submittedName>
        <fullName evidence="2">Uncharacterized protein LOC111293329</fullName>
    </submittedName>
</protein>
<organism evidence="1 2">
    <name type="scientific">Durio zibethinus</name>
    <name type="common">Durian</name>
    <dbReference type="NCBI Taxonomy" id="66656"/>
    <lineage>
        <taxon>Eukaryota</taxon>
        <taxon>Viridiplantae</taxon>
        <taxon>Streptophyta</taxon>
        <taxon>Embryophyta</taxon>
        <taxon>Tracheophyta</taxon>
        <taxon>Spermatophyta</taxon>
        <taxon>Magnoliopsida</taxon>
        <taxon>eudicotyledons</taxon>
        <taxon>Gunneridae</taxon>
        <taxon>Pentapetalae</taxon>
        <taxon>rosids</taxon>
        <taxon>malvids</taxon>
        <taxon>Malvales</taxon>
        <taxon>Malvaceae</taxon>
        <taxon>Helicteroideae</taxon>
        <taxon>Durio</taxon>
    </lineage>
</organism>
<dbReference type="PANTHER" id="PTHR33067:SF31">
    <property type="entry name" value="RNA-DIRECTED DNA POLYMERASE"/>
    <property type="match status" value="1"/>
</dbReference>
<dbReference type="OrthoDB" id="1937287at2759"/>
<dbReference type="CDD" id="cd00303">
    <property type="entry name" value="retropepsin_like"/>
    <property type="match status" value="1"/>
</dbReference>